<reference evidence="1 2" key="1">
    <citation type="journal article" date="2013" name="Fungal Biol.">
        <title>Analysis of microsatellite markers in the genome of the plant pathogen Ceratocystis fimbriata.</title>
        <authorList>
            <person name="Simpson M.C."/>
            <person name="Wilken P.M."/>
            <person name="Coetzee M.P."/>
            <person name="Wingfield M.J."/>
            <person name="Wingfield B.D."/>
        </authorList>
    </citation>
    <scope>NUCLEOTIDE SEQUENCE [LARGE SCALE GENOMIC DNA]</scope>
    <source>
        <strain evidence="1 2">CBS 114723</strain>
    </source>
</reference>
<evidence type="ECO:0000313" key="1">
    <source>
        <dbReference type="EMBL" id="PHH49252.1"/>
    </source>
</evidence>
<accession>A0A2C5WU40</accession>
<dbReference type="EMBL" id="APWK03000233">
    <property type="protein sequence ID" value="PHH49252.1"/>
    <property type="molecule type" value="Genomic_DNA"/>
</dbReference>
<dbReference type="AlphaFoldDB" id="A0A2C5WU40"/>
<dbReference type="OrthoDB" id="413361at2759"/>
<protein>
    <submittedName>
        <fullName evidence="1">Uncharacterized protein</fullName>
    </submittedName>
</protein>
<gene>
    <name evidence="1" type="ORF">CFIMG_007858RA00001</name>
</gene>
<comment type="caution">
    <text evidence="1">The sequence shown here is derived from an EMBL/GenBank/DDBJ whole genome shotgun (WGS) entry which is preliminary data.</text>
</comment>
<dbReference type="Proteomes" id="UP000222788">
    <property type="component" value="Unassembled WGS sequence"/>
</dbReference>
<reference evidence="1 2" key="2">
    <citation type="journal article" date="2013" name="IMA Fungus">
        <title>IMA Genome-F 1: Ceratocystis fimbriata: Draft nuclear genome sequence for the plant pathogen, Ceratocystis fimbriata.</title>
        <authorList>
            <person name="Wilken P.M."/>
            <person name="Steenkamp E.T."/>
            <person name="Wingfield M.J."/>
            <person name="de Beer Z.W."/>
            <person name="Wingfield B.D."/>
        </authorList>
    </citation>
    <scope>NUCLEOTIDE SEQUENCE [LARGE SCALE GENOMIC DNA]</scope>
    <source>
        <strain evidence="1 2">CBS 114723</strain>
    </source>
</reference>
<proteinExistence type="predicted"/>
<evidence type="ECO:0000313" key="2">
    <source>
        <dbReference type="Proteomes" id="UP000222788"/>
    </source>
</evidence>
<organism evidence="1 2">
    <name type="scientific">Ceratocystis fimbriata CBS 114723</name>
    <dbReference type="NCBI Taxonomy" id="1035309"/>
    <lineage>
        <taxon>Eukaryota</taxon>
        <taxon>Fungi</taxon>
        <taxon>Dikarya</taxon>
        <taxon>Ascomycota</taxon>
        <taxon>Pezizomycotina</taxon>
        <taxon>Sordariomycetes</taxon>
        <taxon>Hypocreomycetidae</taxon>
        <taxon>Microascales</taxon>
        <taxon>Ceratocystidaceae</taxon>
        <taxon>Ceratocystis</taxon>
    </lineage>
</organism>
<keyword evidence="2" id="KW-1185">Reference proteome</keyword>
<name>A0A2C5WU40_9PEZI</name>
<sequence length="119" mass="12940">MMRGLDIDLAVTDTVQMTAKKPIIPVRIATATKSGELTGDTVGKVSIVDDADRLLKLNDVIQVPGLRDNLISIGKLANEGYLIVIEKNGMDIVNEADEVILHADRNPNSGKYELRIDQA</sequence>